<keyword evidence="1" id="KW-0175">Coiled coil</keyword>
<reference evidence="2 3" key="1">
    <citation type="submission" date="2018-06" db="EMBL/GenBank/DDBJ databases">
        <authorList>
            <consortium name="Pathogen Informatics"/>
            <person name="Doyle S."/>
        </authorList>
    </citation>
    <scope>NUCLEOTIDE SEQUENCE [LARGE SCALE GENOMIC DNA]</scope>
    <source>
        <strain evidence="2 3">NCTC13316</strain>
    </source>
</reference>
<name>A0A378KAP7_9GAMM</name>
<protein>
    <submittedName>
        <fullName evidence="2">Uncharacterized protein</fullName>
    </submittedName>
</protein>
<evidence type="ECO:0000313" key="3">
    <source>
        <dbReference type="Proteomes" id="UP000254794"/>
    </source>
</evidence>
<gene>
    <name evidence="2" type="ORF">NCTC13316_03281</name>
</gene>
<accession>A0A378KAP7</accession>
<dbReference type="RefSeq" id="WP_115332798.1">
    <property type="nucleotide sequence ID" value="NZ_CAAAHP010000005.1"/>
</dbReference>
<dbReference type="Proteomes" id="UP000254794">
    <property type="component" value="Unassembled WGS sequence"/>
</dbReference>
<evidence type="ECO:0000313" key="2">
    <source>
        <dbReference type="EMBL" id="STX81410.1"/>
    </source>
</evidence>
<evidence type="ECO:0000256" key="1">
    <source>
        <dbReference type="SAM" id="Coils"/>
    </source>
</evidence>
<dbReference type="EMBL" id="UGOD01000004">
    <property type="protein sequence ID" value="STX81410.1"/>
    <property type="molecule type" value="Genomic_DNA"/>
</dbReference>
<dbReference type="OrthoDB" id="5652910at2"/>
<proteinExistence type="predicted"/>
<keyword evidence="3" id="KW-1185">Reference proteome</keyword>
<sequence>MGNICSIFHERFNVLKALTRCPKKAYLLDQFIFWWQNSKYKLKNSDSIWFMRPYEDIAREVGVGLSTLKKYIKEFADLELIERRNTFCAKNRNNNPNEFEVKKRTYIRITDKLLKLINQTSDSLPQNKLCEDESLVQSTSSQLEQIETIEKSKLIPSIYKDKKYNYFTNTISEADTVNFVEKDTHCKPNKTFTKNFKYEKQLEGLITDEAKSQIKGMLYNIQHQHHILISDPEQLFAEIVFAATDPNHFKHCESFKHKLNAISLILRSKRWSTPKGFYNHSYIGSLFKERKEVRTRKLKEEKLARELLGINNPKAIAEIKTRFELSDEQEARFNGSEKTSKESTGLINELADKLKKISHEIYSEGCYLKLMEKDYSAGLPHASRALIDNSALKLARLYEEQTELENKLANYEHDQSLCA</sequence>
<dbReference type="AlphaFoldDB" id="A0A378KAP7"/>
<organism evidence="2 3">
    <name type="scientific">Legionella busanensis</name>
    <dbReference type="NCBI Taxonomy" id="190655"/>
    <lineage>
        <taxon>Bacteria</taxon>
        <taxon>Pseudomonadati</taxon>
        <taxon>Pseudomonadota</taxon>
        <taxon>Gammaproteobacteria</taxon>
        <taxon>Legionellales</taxon>
        <taxon>Legionellaceae</taxon>
        <taxon>Legionella</taxon>
    </lineage>
</organism>
<feature type="coiled-coil region" evidence="1">
    <location>
        <begin position="387"/>
        <end position="414"/>
    </location>
</feature>